<feature type="chain" id="PRO_5046027309" evidence="1">
    <location>
        <begin position="23"/>
        <end position="74"/>
    </location>
</feature>
<comment type="caution">
    <text evidence="2">The sequence shown here is derived from an EMBL/GenBank/DDBJ whole genome shotgun (WGS) entry which is preliminary data.</text>
</comment>
<protein>
    <submittedName>
        <fullName evidence="2">Uncharacterized protein</fullName>
    </submittedName>
</protein>
<name>A0ABR2PQY4_9ROSI</name>
<sequence length="74" mass="8124">MHEHRLSMLAPLVVAMSTLHLGVQVTLKEVWKPMINGTIEGTRVTFDMLLDGFAKQGQCIEARDVVSGFGKIGL</sequence>
<evidence type="ECO:0000313" key="2">
    <source>
        <dbReference type="EMBL" id="KAK8990860.1"/>
    </source>
</evidence>
<accession>A0ABR2PQY4</accession>
<organism evidence="2 3">
    <name type="scientific">Hibiscus sabdariffa</name>
    <name type="common">roselle</name>
    <dbReference type="NCBI Taxonomy" id="183260"/>
    <lineage>
        <taxon>Eukaryota</taxon>
        <taxon>Viridiplantae</taxon>
        <taxon>Streptophyta</taxon>
        <taxon>Embryophyta</taxon>
        <taxon>Tracheophyta</taxon>
        <taxon>Spermatophyta</taxon>
        <taxon>Magnoliopsida</taxon>
        <taxon>eudicotyledons</taxon>
        <taxon>Gunneridae</taxon>
        <taxon>Pentapetalae</taxon>
        <taxon>rosids</taxon>
        <taxon>malvids</taxon>
        <taxon>Malvales</taxon>
        <taxon>Malvaceae</taxon>
        <taxon>Malvoideae</taxon>
        <taxon>Hibiscus</taxon>
    </lineage>
</organism>
<keyword evidence="3" id="KW-1185">Reference proteome</keyword>
<proteinExistence type="predicted"/>
<dbReference type="Proteomes" id="UP001396334">
    <property type="component" value="Unassembled WGS sequence"/>
</dbReference>
<feature type="signal peptide" evidence="1">
    <location>
        <begin position="1"/>
        <end position="22"/>
    </location>
</feature>
<gene>
    <name evidence="2" type="ORF">V6N11_028816</name>
</gene>
<evidence type="ECO:0000313" key="3">
    <source>
        <dbReference type="Proteomes" id="UP001396334"/>
    </source>
</evidence>
<dbReference type="EMBL" id="JBBPBN010000053">
    <property type="protein sequence ID" value="KAK8990860.1"/>
    <property type="molecule type" value="Genomic_DNA"/>
</dbReference>
<keyword evidence="1" id="KW-0732">Signal</keyword>
<evidence type="ECO:0000256" key="1">
    <source>
        <dbReference type="SAM" id="SignalP"/>
    </source>
</evidence>
<reference evidence="2 3" key="1">
    <citation type="journal article" date="2024" name="G3 (Bethesda)">
        <title>Genome assembly of Hibiscus sabdariffa L. provides insights into metabolisms of medicinal natural products.</title>
        <authorList>
            <person name="Kim T."/>
        </authorList>
    </citation>
    <scope>NUCLEOTIDE SEQUENCE [LARGE SCALE GENOMIC DNA]</scope>
    <source>
        <strain evidence="2">TK-2024</strain>
        <tissue evidence="2">Old leaves</tissue>
    </source>
</reference>